<dbReference type="GO" id="GO:0005886">
    <property type="term" value="C:plasma membrane"/>
    <property type="evidence" value="ECO:0007669"/>
    <property type="project" value="TreeGrafter"/>
</dbReference>
<protein>
    <submittedName>
        <fullName evidence="1">Exocyst complex component SEC3A-like</fullName>
    </submittedName>
</protein>
<dbReference type="GO" id="GO:0006887">
    <property type="term" value="P:exocytosis"/>
    <property type="evidence" value="ECO:0007669"/>
    <property type="project" value="TreeGrafter"/>
</dbReference>
<proteinExistence type="predicted"/>
<dbReference type="GO" id="GO:0005546">
    <property type="term" value="F:phosphatidylinositol-4,5-bisphosphate binding"/>
    <property type="evidence" value="ECO:0007669"/>
    <property type="project" value="TreeGrafter"/>
</dbReference>
<accession>A0A392MSS5</accession>
<dbReference type="AlphaFoldDB" id="A0A392MSS5"/>
<comment type="caution">
    <text evidence="1">The sequence shown here is derived from an EMBL/GenBank/DDBJ whole genome shotgun (WGS) entry which is preliminary data.</text>
</comment>
<evidence type="ECO:0000313" key="1">
    <source>
        <dbReference type="EMBL" id="MCH89324.1"/>
    </source>
</evidence>
<dbReference type="GO" id="GO:0000145">
    <property type="term" value="C:exocyst"/>
    <property type="evidence" value="ECO:0007669"/>
    <property type="project" value="TreeGrafter"/>
</dbReference>
<organism evidence="1 2">
    <name type="scientific">Trifolium medium</name>
    <dbReference type="NCBI Taxonomy" id="97028"/>
    <lineage>
        <taxon>Eukaryota</taxon>
        <taxon>Viridiplantae</taxon>
        <taxon>Streptophyta</taxon>
        <taxon>Embryophyta</taxon>
        <taxon>Tracheophyta</taxon>
        <taxon>Spermatophyta</taxon>
        <taxon>Magnoliopsida</taxon>
        <taxon>eudicotyledons</taxon>
        <taxon>Gunneridae</taxon>
        <taxon>Pentapetalae</taxon>
        <taxon>rosids</taxon>
        <taxon>fabids</taxon>
        <taxon>Fabales</taxon>
        <taxon>Fabaceae</taxon>
        <taxon>Papilionoideae</taxon>
        <taxon>50 kb inversion clade</taxon>
        <taxon>NPAAA clade</taxon>
        <taxon>Hologalegina</taxon>
        <taxon>IRL clade</taxon>
        <taxon>Trifolieae</taxon>
        <taxon>Trifolium</taxon>
    </lineage>
</organism>
<dbReference type="EMBL" id="LXQA010015917">
    <property type="protein sequence ID" value="MCH89324.1"/>
    <property type="molecule type" value="Genomic_DNA"/>
</dbReference>
<dbReference type="GO" id="GO:0006893">
    <property type="term" value="P:Golgi to plasma membrane transport"/>
    <property type="evidence" value="ECO:0007669"/>
    <property type="project" value="TreeGrafter"/>
</dbReference>
<sequence>MQSVNNKSLIEELDKLLEQLNIPPEYSAFLTGDSFDEAQMLQNEEACEWLIGALRGFQASNIDPTYVKMRAVCSLPYLLIWESCK</sequence>
<gene>
    <name evidence="1" type="ORF">A2U01_0010219</name>
</gene>
<dbReference type="Proteomes" id="UP000265520">
    <property type="component" value="Unassembled WGS sequence"/>
</dbReference>
<name>A0A392MSS5_9FABA</name>
<reference evidence="1 2" key="1">
    <citation type="journal article" date="2018" name="Front. Plant Sci.">
        <title>Red Clover (Trifolium pratense) and Zigzag Clover (T. medium) - A Picture of Genomic Similarities and Differences.</title>
        <authorList>
            <person name="Dluhosova J."/>
            <person name="Istvanek J."/>
            <person name="Nedelnik J."/>
            <person name="Repkova J."/>
        </authorList>
    </citation>
    <scope>NUCLEOTIDE SEQUENCE [LARGE SCALE GENOMIC DNA]</scope>
    <source>
        <strain evidence="2">cv. 10/8</strain>
        <tissue evidence="1">Leaf</tissue>
    </source>
</reference>
<keyword evidence="2" id="KW-1185">Reference proteome</keyword>
<evidence type="ECO:0000313" key="2">
    <source>
        <dbReference type="Proteomes" id="UP000265520"/>
    </source>
</evidence>
<dbReference type="PANTHER" id="PTHR16092:SF35">
    <property type="entry name" value="EXOCYST COMPLEX COMPONENT SEC3B"/>
    <property type="match status" value="1"/>
</dbReference>
<dbReference type="PANTHER" id="PTHR16092">
    <property type="entry name" value="SEC3/SYNTAXIN-RELATED"/>
    <property type="match status" value="1"/>
</dbReference>